<dbReference type="EMBL" id="BFEA01000570">
    <property type="protein sequence ID" value="GBG86568.1"/>
    <property type="molecule type" value="Genomic_DNA"/>
</dbReference>
<feature type="compositionally biased region" description="Acidic residues" evidence="1">
    <location>
        <begin position="271"/>
        <end position="295"/>
    </location>
</feature>
<keyword evidence="2" id="KW-0812">Transmembrane</keyword>
<evidence type="ECO:0000256" key="2">
    <source>
        <dbReference type="SAM" id="Phobius"/>
    </source>
</evidence>
<keyword evidence="2" id="KW-0472">Membrane</keyword>
<dbReference type="OrthoDB" id="8933168at2759"/>
<comment type="caution">
    <text evidence="4">The sequence shown here is derived from an EMBL/GenBank/DDBJ whole genome shotgun (WGS) entry which is preliminary data.</text>
</comment>
<name>A0A388LW63_CHABU</name>
<evidence type="ECO:0000259" key="3">
    <source>
        <dbReference type="PROSITE" id="PS50090"/>
    </source>
</evidence>
<protein>
    <recommendedName>
        <fullName evidence="3">Myb-like domain-containing protein</fullName>
    </recommendedName>
</protein>
<dbReference type="Gene3D" id="1.10.10.60">
    <property type="entry name" value="Homeodomain-like"/>
    <property type="match status" value="1"/>
</dbReference>
<evidence type="ECO:0000313" key="5">
    <source>
        <dbReference type="Proteomes" id="UP000265515"/>
    </source>
</evidence>
<feature type="domain" description="Myb-like" evidence="3">
    <location>
        <begin position="333"/>
        <end position="404"/>
    </location>
</feature>
<dbReference type="PROSITE" id="PS50090">
    <property type="entry name" value="MYB_LIKE"/>
    <property type="match status" value="1"/>
</dbReference>
<sequence>MTSRFMADHLGKIVVLCVVLLVLVVIILLHLSGLLRGRARTKKRRLPNTTSHRKTTAIMAGANGHERYTYGMGAGSMFGDGNEAPLRFDPSLYAHLPPHQQSLPDDDTWAPPSATLPLAYGSTQSMSEGARTVMRGAASEGAMESLLYSDDRHGICPPLDLQLSSGGQRAVTHTVLIDHPSQSTGDPSVSVQGGRSSRSHASYAGPATTMYKGGCGQQSKFSLAVGRPSGAAAGVQRTGRSASLPSTTCCVERIIARVSTMRATSDWEREAEGDDYGDGAGDGDDMDDVEGDTADEPSLQPGARNTGGGARTGAGRGRGKGNARVVSADGGGGTSVGRTYWSLDESLVLVRCKRDYDEAMAAVGSNFAIMKNKEWKWTDIAKRMSTQGVVKEWDVCMKRWENVIGW</sequence>
<dbReference type="Gramene" id="GBG86568">
    <property type="protein sequence ID" value="GBG86568"/>
    <property type="gene ID" value="CBR_g41630"/>
</dbReference>
<proteinExistence type="predicted"/>
<organism evidence="4 5">
    <name type="scientific">Chara braunii</name>
    <name type="common">Braun's stonewort</name>
    <dbReference type="NCBI Taxonomy" id="69332"/>
    <lineage>
        <taxon>Eukaryota</taxon>
        <taxon>Viridiplantae</taxon>
        <taxon>Streptophyta</taxon>
        <taxon>Charophyceae</taxon>
        <taxon>Charales</taxon>
        <taxon>Characeae</taxon>
        <taxon>Chara</taxon>
    </lineage>
</organism>
<evidence type="ECO:0000256" key="1">
    <source>
        <dbReference type="SAM" id="MobiDB-lite"/>
    </source>
</evidence>
<keyword evidence="2" id="KW-1133">Transmembrane helix</keyword>
<dbReference type="AlphaFoldDB" id="A0A388LW63"/>
<accession>A0A388LW63</accession>
<feature type="compositionally biased region" description="Gly residues" evidence="1">
    <location>
        <begin position="305"/>
        <end position="316"/>
    </location>
</feature>
<gene>
    <name evidence="4" type="ORF">CBR_g41630</name>
</gene>
<dbReference type="InterPro" id="IPR001005">
    <property type="entry name" value="SANT/Myb"/>
</dbReference>
<reference evidence="4 5" key="1">
    <citation type="journal article" date="2018" name="Cell">
        <title>The Chara Genome: Secondary Complexity and Implications for Plant Terrestrialization.</title>
        <authorList>
            <person name="Nishiyama T."/>
            <person name="Sakayama H."/>
            <person name="Vries J.D."/>
            <person name="Buschmann H."/>
            <person name="Saint-Marcoux D."/>
            <person name="Ullrich K.K."/>
            <person name="Haas F.B."/>
            <person name="Vanderstraeten L."/>
            <person name="Becker D."/>
            <person name="Lang D."/>
            <person name="Vosolsobe S."/>
            <person name="Rombauts S."/>
            <person name="Wilhelmsson P.K.I."/>
            <person name="Janitza P."/>
            <person name="Kern R."/>
            <person name="Heyl A."/>
            <person name="Rumpler F."/>
            <person name="Villalobos L.I.A.C."/>
            <person name="Clay J.M."/>
            <person name="Skokan R."/>
            <person name="Toyoda A."/>
            <person name="Suzuki Y."/>
            <person name="Kagoshima H."/>
            <person name="Schijlen E."/>
            <person name="Tajeshwar N."/>
            <person name="Catarino B."/>
            <person name="Hetherington A.J."/>
            <person name="Saltykova A."/>
            <person name="Bonnot C."/>
            <person name="Breuninger H."/>
            <person name="Symeonidi A."/>
            <person name="Radhakrishnan G.V."/>
            <person name="Van Nieuwerburgh F."/>
            <person name="Deforce D."/>
            <person name="Chang C."/>
            <person name="Karol K.G."/>
            <person name="Hedrich R."/>
            <person name="Ulvskov P."/>
            <person name="Glockner G."/>
            <person name="Delwiche C.F."/>
            <person name="Petrasek J."/>
            <person name="Van de Peer Y."/>
            <person name="Friml J."/>
            <person name="Beilby M."/>
            <person name="Dolan L."/>
            <person name="Kohara Y."/>
            <person name="Sugano S."/>
            <person name="Fujiyama A."/>
            <person name="Delaux P.-M."/>
            <person name="Quint M."/>
            <person name="TheiBen G."/>
            <person name="Hagemann M."/>
            <person name="Harholt J."/>
            <person name="Dunand C."/>
            <person name="Zachgo S."/>
            <person name="Langdale J."/>
            <person name="Maumus F."/>
            <person name="Straeten D.V.D."/>
            <person name="Gould S.B."/>
            <person name="Rensing S.A."/>
        </authorList>
    </citation>
    <scope>NUCLEOTIDE SEQUENCE [LARGE SCALE GENOMIC DNA]</scope>
    <source>
        <strain evidence="4 5">S276</strain>
    </source>
</reference>
<dbReference type="Proteomes" id="UP000265515">
    <property type="component" value="Unassembled WGS sequence"/>
</dbReference>
<evidence type="ECO:0000313" key="4">
    <source>
        <dbReference type="EMBL" id="GBG86568.1"/>
    </source>
</evidence>
<feature type="transmembrane region" description="Helical" evidence="2">
    <location>
        <begin position="13"/>
        <end position="35"/>
    </location>
</feature>
<keyword evidence="5" id="KW-1185">Reference proteome</keyword>
<feature type="region of interest" description="Disordered" evidence="1">
    <location>
        <begin position="177"/>
        <end position="205"/>
    </location>
</feature>
<feature type="region of interest" description="Disordered" evidence="1">
    <location>
        <begin position="262"/>
        <end position="329"/>
    </location>
</feature>